<name>A0ABR2W972_9FUNG</name>
<protein>
    <recommendedName>
        <fullName evidence="5">GAR domain-containing protein</fullName>
    </recommendedName>
</protein>
<feature type="compositionally biased region" description="Polar residues" evidence="4">
    <location>
        <begin position="871"/>
        <end position="881"/>
    </location>
</feature>
<reference evidence="6 7" key="1">
    <citation type="submission" date="2023-04" db="EMBL/GenBank/DDBJ databases">
        <title>Genome of Basidiobolus ranarum AG-B5.</title>
        <authorList>
            <person name="Stajich J.E."/>
            <person name="Carter-House D."/>
            <person name="Gryganskyi A."/>
        </authorList>
    </citation>
    <scope>NUCLEOTIDE SEQUENCE [LARGE SCALE GENOMIC DNA]</scope>
    <source>
        <strain evidence="6 7">AG-B5</strain>
    </source>
</reference>
<dbReference type="SUPFAM" id="SSF46966">
    <property type="entry name" value="Spectrin repeat"/>
    <property type="match status" value="1"/>
</dbReference>
<dbReference type="InterPro" id="IPR036534">
    <property type="entry name" value="GAR_dom_sf"/>
</dbReference>
<dbReference type="Gene3D" id="3.30.920.20">
    <property type="entry name" value="Gas2-like domain"/>
    <property type="match status" value="1"/>
</dbReference>
<dbReference type="SMART" id="SM00243">
    <property type="entry name" value="GAS2"/>
    <property type="match status" value="1"/>
</dbReference>
<dbReference type="SUPFAM" id="SSF143575">
    <property type="entry name" value="GAS2 domain-like"/>
    <property type="match status" value="1"/>
</dbReference>
<evidence type="ECO:0000313" key="7">
    <source>
        <dbReference type="Proteomes" id="UP001479436"/>
    </source>
</evidence>
<feature type="region of interest" description="Disordered" evidence="4">
    <location>
        <begin position="1000"/>
        <end position="1082"/>
    </location>
</feature>
<evidence type="ECO:0000256" key="1">
    <source>
        <dbReference type="ARBA" id="ARBA00004245"/>
    </source>
</evidence>
<keyword evidence="7" id="KW-1185">Reference proteome</keyword>
<dbReference type="InterPro" id="IPR003108">
    <property type="entry name" value="GAR_dom"/>
</dbReference>
<dbReference type="Pfam" id="PF02187">
    <property type="entry name" value="GAS2"/>
    <property type="match status" value="1"/>
</dbReference>
<evidence type="ECO:0000256" key="2">
    <source>
        <dbReference type="ARBA" id="ARBA00022490"/>
    </source>
</evidence>
<proteinExistence type="predicted"/>
<dbReference type="EMBL" id="JASJQH010006913">
    <property type="protein sequence ID" value="KAK9727682.1"/>
    <property type="molecule type" value="Genomic_DNA"/>
</dbReference>
<keyword evidence="2" id="KW-0963">Cytoplasm</keyword>
<evidence type="ECO:0000256" key="4">
    <source>
        <dbReference type="SAM" id="MobiDB-lite"/>
    </source>
</evidence>
<feature type="compositionally biased region" description="Low complexity" evidence="4">
    <location>
        <begin position="856"/>
        <end position="870"/>
    </location>
</feature>
<evidence type="ECO:0000313" key="6">
    <source>
        <dbReference type="EMBL" id="KAK9727682.1"/>
    </source>
</evidence>
<dbReference type="Proteomes" id="UP001479436">
    <property type="component" value="Unassembled WGS sequence"/>
</dbReference>
<feature type="compositionally biased region" description="Polar residues" evidence="4">
    <location>
        <begin position="1006"/>
        <end position="1018"/>
    </location>
</feature>
<organism evidence="6 7">
    <name type="scientific">Basidiobolus ranarum</name>
    <dbReference type="NCBI Taxonomy" id="34480"/>
    <lineage>
        <taxon>Eukaryota</taxon>
        <taxon>Fungi</taxon>
        <taxon>Fungi incertae sedis</taxon>
        <taxon>Zoopagomycota</taxon>
        <taxon>Entomophthoromycotina</taxon>
        <taxon>Basidiobolomycetes</taxon>
        <taxon>Basidiobolales</taxon>
        <taxon>Basidiobolaceae</taxon>
        <taxon>Basidiobolus</taxon>
    </lineage>
</organism>
<feature type="compositionally biased region" description="Polar residues" evidence="4">
    <location>
        <begin position="1068"/>
        <end position="1082"/>
    </location>
</feature>
<gene>
    <name evidence="6" type="ORF">K7432_001616</name>
</gene>
<evidence type="ECO:0000256" key="3">
    <source>
        <dbReference type="ARBA" id="ARBA00023212"/>
    </source>
</evidence>
<dbReference type="Gene3D" id="1.20.58.60">
    <property type="match status" value="1"/>
</dbReference>
<feature type="compositionally biased region" description="Polar residues" evidence="4">
    <location>
        <begin position="1025"/>
        <end position="1056"/>
    </location>
</feature>
<feature type="region of interest" description="Disordered" evidence="4">
    <location>
        <begin position="851"/>
        <end position="904"/>
    </location>
</feature>
<accession>A0ABR2W972</accession>
<sequence length="1082" mass="121997">MTLSAETYPMPHPEANPHSQLFHNVDSTSGEVEEVVAQLSGFLGSLKGNPYAREYLLELAERFRDDSFVSNIPTPSKTNTLTPNQTEISEHLLGLKETLPQYRQGLNSNASSAVFLGHINRLSSLAQVYLRDINEAEPTEVQDETISTWKNDIENLENTVLTNLLSEMSTCIGDLEHDRKLLKDHQDDIERKVEEIKNVLGDKLKQIEEVRMKQAFFDDAVQFQILLKRATESMFETKKSFGIMKGDDRRQDEENFDRIKSAFHTLQDSLLSYETRLEAVHDHEESLLSKLPQVSDEVSVYMNNVETSWKAFVRFCHDQEESVKSVEHWLNLHTHLEEISEHLHQAEGNMKTASSLSLTDLPQATREIEDLLSQSSMLLEQSMATNLMEVESPEDITNKEAFINRQSALSDQLSTLRNNYDTSKAENIQHAFDQDVESIRQKCAKEKDIVQLRRKALGEQFLPDGELSLLKSIIKNDQEPLSSSADVLGQLQQEWSGVQEVMQELVGSRDDNSSIDVDTDLESLDSAIGAENQQLHVYENIVTHIQAARSIEDITNEFIADILEIRITVDQNFLDLIEQKATDIEKRTSVIDEFNSLTTNTLQSFQTGDPENTLGSDTASTFAEVVTTLNDKTKQEWSAMITFLNNKRHIMTEYKDALISLDKAKAKLNKMGNSEEIGRIVDPEQELATIEADIQDKITPAVNAVSQMLVDFADIDQSMEASRHSLDKKLQELNQLVQSKRGEVGKAHEFHALADEVDKLMGRMLEIYDATQDETFSYEAALHHLESNFIALAPDIVKTIEKAHAIAMELDDWRVIARWNVLPEQWEELRSLLSKRKKELLEAYKKASVSTRRRASQSTSSGSTTPLSRSGTPNRSNSRMSASGGRFSRMRISPKDVPISPNTYTYNPRDQLDSEIGRIVNNCPLRVKISKANDPNKYWIGESLCYCRILASKMVMVRVGGGWCELSRYLLDHNTELNSDIIELGGEKINLNLNLKTPKQKRAVSWSVNTPPSATTTPVPGAGRQTPSRQTSSRQGTRQVTGRLTPGQQVSPNSLHKLTLGRKVEGSKSPSPRKTLSLNRTP</sequence>
<keyword evidence="3" id="KW-0206">Cytoskeleton</keyword>
<comment type="caution">
    <text evidence="6">The sequence shown here is derived from an EMBL/GenBank/DDBJ whole genome shotgun (WGS) entry which is preliminary data.</text>
</comment>
<evidence type="ECO:0000259" key="5">
    <source>
        <dbReference type="PROSITE" id="PS51460"/>
    </source>
</evidence>
<dbReference type="PROSITE" id="PS51460">
    <property type="entry name" value="GAR"/>
    <property type="match status" value="1"/>
</dbReference>
<feature type="domain" description="GAR" evidence="5">
    <location>
        <begin position="907"/>
        <end position="977"/>
    </location>
</feature>
<comment type="subcellular location">
    <subcellularLocation>
        <location evidence="1">Cytoplasm</location>
        <location evidence="1">Cytoskeleton</location>
    </subcellularLocation>
</comment>